<feature type="domain" description="SWIM-type" evidence="2">
    <location>
        <begin position="500"/>
        <end position="541"/>
    </location>
</feature>
<keyword evidence="1" id="KW-0862">Zinc</keyword>
<evidence type="ECO:0000256" key="1">
    <source>
        <dbReference type="PROSITE-ProRule" id="PRU00325"/>
    </source>
</evidence>
<keyword evidence="1" id="KW-0863">Zinc-finger</keyword>
<organism evidence="3 4">
    <name type="scientific">Sporocytophaga myxococcoides</name>
    <dbReference type="NCBI Taxonomy" id="153721"/>
    <lineage>
        <taxon>Bacteria</taxon>
        <taxon>Pseudomonadati</taxon>
        <taxon>Bacteroidota</taxon>
        <taxon>Cytophagia</taxon>
        <taxon>Cytophagales</taxon>
        <taxon>Cytophagaceae</taxon>
        <taxon>Sporocytophaga</taxon>
    </lineage>
</organism>
<proteinExistence type="predicted"/>
<dbReference type="STRING" id="153721.MYP_1574"/>
<dbReference type="EMBL" id="BBLT01000002">
    <property type="protein sequence ID" value="GAL84346.1"/>
    <property type="molecule type" value="Genomic_DNA"/>
</dbReference>
<dbReference type="eggNOG" id="COG2345">
    <property type="taxonomic scope" value="Bacteria"/>
</dbReference>
<dbReference type="OrthoDB" id="7821105at2"/>
<dbReference type="InterPro" id="IPR007527">
    <property type="entry name" value="Znf_SWIM"/>
</dbReference>
<protein>
    <recommendedName>
        <fullName evidence="2">SWIM-type domain-containing protein</fullName>
    </recommendedName>
</protein>
<dbReference type="RefSeq" id="WP_045460755.1">
    <property type="nucleotide sequence ID" value="NZ_BBLT01000002.1"/>
</dbReference>
<name>A0A098LBQ9_9BACT</name>
<dbReference type="Proteomes" id="UP000030185">
    <property type="component" value="Unassembled WGS sequence"/>
</dbReference>
<evidence type="ECO:0000313" key="4">
    <source>
        <dbReference type="Proteomes" id="UP000030185"/>
    </source>
</evidence>
<evidence type="ECO:0000259" key="2">
    <source>
        <dbReference type="PROSITE" id="PS50966"/>
    </source>
</evidence>
<comment type="caution">
    <text evidence="3">The sequence shown here is derived from an EMBL/GenBank/DDBJ whole genome shotgun (WGS) entry which is preliminary data.</text>
</comment>
<keyword evidence="4" id="KW-1185">Reference proteome</keyword>
<evidence type="ECO:0000313" key="3">
    <source>
        <dbReference type="EMBL" id="GAL84346.1"/>
    </source>
</evidence>
<sequence>MEFNYKFKGDTTVKNTSGSTSMNFAPDIYREPTYFSGYLNKHIPFREAISALHDIVVSDFRFKPKDKTDYKTWAKEQEDIWLAQYLGGAEDVEQKLKGIRVELEKVRREKYNVMEPFYKAQNKYFQYLYRTSPELMRVYDPVITVHPDELFFECFSQDESSYGKLGCNYNVFKNLSEFKCGTTNIDYSSSLYNEFQKIREYKDTHFNIDPSGFEVQTTAEESYKEVKIDVPASWVRGFLQVSSAMSIPATSFELHPMDVYNICFILKRHKEKEGPRYIRYILKPGEPVRMIFEPWNYEIKCLRSIYTGNEPKEIKVWGRRRLLLLERLIPVTNSIKVVLLGSGLPSFYIADLGEMNFTLGLSGWTANDWSRMGNFDLLAPRAEADAMTMQKVFIGLKEKWVEKPEVLASRLQLDKSLVLGALSAFTQQGKAIYDLNNNCYRIREISRETLPLEALRFSNAREEKANRFFDNRSIQFKADVSEGKQKLTGTVKEDNKTYNPELVIDSDERIVSGKCSCNFFHQNKLMQGPCEHMLALRIAFRKKQNLY</sequence>
<keyword evidence="1" id="KW-0479">Metal-binding</keyword>
<reference evidence="3 4" key="1">
    <citation type="submission" date="2014-09" db="EMBL/GenBank/DDBJ databases">
        <title>Sporocytophaga myxococcoides PG-01 genome sequencing.</title>
        <authorList>
            <person name="Liu L."/>
            <person name="Gao P.J."/>
            <person name="Chen G.J."/>
            <person name="Wang L.S."/>
        </authorList>
    </citation>
    <scope>NUCLEOTIDE SEQUENCE [LARGE SCALE GENOMIC DNA]</scope>
    <source>
        <strain evidence="3 4">PG-01</strain>
    </source>
</reference>
<dbReference type="GO" id="GO:0008270">
    <property type="term" value="F:zinc ion binding"/>
    <property type="evidence" value="ECO:0007669"/>
    <property type="project" value="UniProtKB-KW"/>
</dbReference>
<dbReference type="PROSITE" id="PS50966">
    <property type="entry name" value="ZF_SWIM"/>
    <property type="match status" value="1"/>
</dbReference>
<dbReference type="AlphaFoldDB" id="A0A098LBQ9"/>
<gene>
    <name evidence="3" type="ORF">MYP_1574</name>
</gene>
<accession>A0A098LBQ9</accession>